<dbReference type="EMBL" id="FNQC01000001">
    <property type="protein sequence ID" value="SDY51837.1"/>
    <property type="molecule type" value="Genomic_DNA"/>
</dbReference>
<sequence length="61" mass="7151">MYSALILFLKIGVLLSLGSLVMGLIRPVFVLWFFDRFNRLKVIRIYGTIFLFLFVLLLLVQ</sequence>
<keyword evidence="1" id="KW-0812">Transmembrane</keyword>
<keyword evidence="1" id="KW-1133">Transmembrane helix</keyword>
<dbReference type="Proteomes" id="UP000199663">
    <property type="component" value="Unassembled WGS sequence"/>
</dbReference>
<evidence type="ECO:0000256" key="1">
    <source>
        <dbReference type="SAM" id="Phobius"/>
    </source>
</evidence>
<protein>
    <recommendedName>
        <fullName evidence="4">NADH dehydrogenase subunit 1</fullName>
    </recommendedName>
</protein>
<reference evidence="2 3" key="1">
    <citation type="submission" date="2016-10" db="EMBL/GenBank/DDBJ databases">
        <authorList>
            <person name="Varghese N."/>
            <person name="Submissions S."/>
        </authorList>
    </citation>
    <scope>NUCLEOTIDE SEQUENCE [LARGE SCALE GENOMIC DNA]</scope>
    <source>
        <strain evidence="2 3">DSM 17997</strain>
    </source>
</reference>
<evidence type="ECO:0000313" key="2">
    <source>
        <dbReference type="EMBL" id="SDY51837.1"/>
    </source>
</evidence>
<keyword evidence="1" id="KW-0472">Membrane</keyword>
<accession>A0A1H3KI63</accession>
<gene>
    <name evidence="2" type="ORF">SAMN05444412_101400</name>
</gene>
<proteinExistence type="predicted"/>
<evidence type="ECO:0008006" key="4">
    <source>
        <dbReference type="Google" id="ProtNLM"/>
    </source>
</evidence>
<organism evidence="2 3">
    <name type="scientific">Rhodonellum ikkaensis</name>
    <dbReference type="NCBI Taxonomy" id="336829"/>
    <lineage>
        <taxon>Bacteria</taxon>
        <taxon>Pseudomonadati</taxon>
        <taxon>Bacteroidota</taxon>
        <taxon>Cytophagia</taxon>
        <taxon>Cytophagales</taxon>
        <taxon>Cytophagaceae</taxon>
        <taxon>Rhodonellum</taxon>
    </lineage>
</organism>
<name>A0A1H3KI63_9BACT</name>
<keyword evidence="3" id="KW-1185">Reference proteome</keyword>
<evidence type="ECO:0000313" key="3">
    <source>
        <dbReference type="Proteomes" id="UP000199663"/>
    </source>
</evidence>
<feature type="transmembrane region" description="Helical" evidence="1">
    <location>
        <begin position="42"/>
        <end position="60"/>
    </location>
</feature>
<comment type="caution">
    <text evidence="2">The sequence shown here is derived from an EMBL/GenBank/DDBJ whole genome shotgun (WGS) entry which is preliminary data.</text>
</comment>